<feature type="transmembrane region" description="Helical" evidence="1">
    <location>
        <begin position="537"/>
        <end position="555"/>
    </location>
</feature>
<proteinExistence type="predicted"/>
<dbReference type="SUPFAM" id="SSF56601">
    <property type="entry name" value="beta-lactamase/transpeptidase-like"/>
    <property type="match status" value="1"/>
</dbReference>
<dbReference type="Proteomes" id="UP000679629">
    <property type="component" value="Chromosome"/>
</dbReference>
<name>A0ABX8G232_9ACTN</name>
<feature type="signal peptide" evidence="2">
    <location>
        <begin position="1"/>
        <end position="32"/>
    </location>
</feature>
<feature type="chain" id="PRO_5046995650" evidence="2">
    <location>
        <begin position="33"/>
        <end position="635"/>
    </location>
</feature>
<keyword evidence="1" id="KW-0472">Membrane</keyword>
<organism evidence="4 5">
    <name type="scientific">Streptomyces koelreuteriae</name>
    <dbReference type="NCBI Taxonomy" id="2838015"/>
    <lineage>
        <taxon>Bacteria</taxon>
        <taxon>Bacillati</taxon>
        <taxon>Actinomycetota</taxon>
        <taxon>Actinomycetes</taxon>
        <taxon>Kitasatosporales</taxon>
        <taxon>Streptomycetaceae</taxon>
        <taxon>Streptomyces</taxon>
    </lineage>
</organism>
<dbReference type="InterPro" id="IPR001466">
    <property type="entry name" value="Beta-lactam-related"/>
</dbReference>
<dbReference type="Pfam" id="PF00144">
    <property type="entry name" value="Beta-lactamase"/>
    <property type="match status" value="1"/>
</dbReference>
<protein>
    <submittedName>
        <fullName evidence="4">Beta-lactamase family protein</fullName>
    </submittedName>
</protein>
<feature type="transmembrane region" description="Helical" evidence="1">
    <location>
        <begin position="609"/>
        <end position="629"/>
    </location>
</feature>
<dbReference type="InterPro" id="IPR050491">
    <property type="entry name" value="AmpC-like"/>
</dbReference>
<keyword evidence="1" id="KW-0812">Transmembrane</keyword>
<dbReference type="RefSeq" id="WP_215123023.1">
    <property type="nucleotide sequence ID" value="NZ_CP075896.1"/>
</dbReference>
<dbReference type="EMBL" id="CP075896">
    <property type="protein sequence ID" value="QWB27227.1"/>
    <property type="molecule type" value="Genomic_DNA"/>
</dbReference>
<accession>A0ABX8G232</accession>
<dbReference type="PANTHER" id="PTHR46825:SF9">
    <property type="entry name" value="BETA-LACTAMASE-RELATED DOMAIN-CONTAINING PROTEIN"/>
    <property type="match status" value="1"/>
</dbReference>
<dbReference type="InterPro" id="IPR012338">
    <property type="entry name" value="Beta-lactam/transpept-like"/>
</dbReference>
<feature type="domain" description="Beta-lactamase-related" evidence="3">
    <location>
        <begin position="42"/>
        <end position="360"/>
    </location>
</feature>
<evidence type="ECO:0000256" key="2">
    <source>
        <dbReference type="SAM" id="SignalP"/>
    </source>
</evidence>
<gene>
    <name evidence="4" type="ORF">KJK29_34095</name>
</gene>
<sequence>MRTTSIRTLTTMAAALTIASAALLSVAAPAHAAAPPRLESLVDAAVADFLEDDRIPGAAVTVVAGGRTVLAKGYGVADVRTRTPVDPQRTGFFLGSLAKLFTAQAASQLVAEGKVDPKADVNDHLRAVTVPDTYPGRPVTLDQLLTHTGGFDSDLVGRNRTRAKDVEPLAESLVTRRPPRVRAPGTTAAYDNYGYALTGQLVADVSGRSFPAYVDEHILGPLGMTGSTFAQPPPASIAAGLARGYRPNGTSGWTEDEGQYGAWSPSGPGAVSTAVDMGRWMTGQLTDDTTANGLMQRVHYRQDPRMPGLGYGFEEWRRGGRTGWFKDGDIPGFHSNLLLVPARDVGVFVVFNGDGRDGRASWDGKDLIDRIVDVLVPDNPAPAAPGAVTDPSLASYPGTYRPGRVSRTGLMALEGLVASVTVREDGENGLRTTGLSLDPDQPEQRWLALGDGLFQERGGSATLAFTRGGVLVSSAVPSSTYAKLTWHQSPSLHLGLLAAGTGTLILAAIALPVIALVRRLRGRTPHPPAARVARATASATGLIAAAFTAALAAVVRDGNAMMEAVLLGPPLLSIVTMLGTALVLLALGVVAGAIAAWFRGWWNVSGRILFTLTAMAAVAMASMLLQYRLVGGPFV</sequence>
<keyword evidence="2" id="KW-0732">Signal</keyword>
<keyword evidence="1" id="KW-1133">Transmembrane helix</keyword>
<dbReference type="Gene3D" id="3.40.710.10">
    <property type="entry name" value="DD-peptidase/beta-lactamase superfamily"/>
    <property type="match status" value="1"/>
</dbReference>
<evidence type="ECO:0000313" key="5">
    <source>
        <dbReference type="Proteomes" id="UP000679629"/>
    </source>
</evidence>
<dbReference type="PANTHER" id="PTHR46825">
    <property type="entry name" value="D-ALANYL-D-ALANINE-CARBOXYPEPTIDASE/ENDOPEPTIDASE AMPH"/>
    <property type="match status" value="1"/>
</dbReference>
<evidence type="ECO:0000259" key="3">
    <source>
        <dbReference type="Pfam" id="PF00144"/>
    </source>
</evidence>
<feature type="transmembrane region" description="Helical" evidence="1">
    <location>
        <begin position="575"/>
        <end position="597"/>
    </location>
</feature>
<evidence type="ECO:0000313" key="4">
    <source>
        <dbReference type="EMBL" id="QWB27227.1"/>
    </source>
</evidence>
<feature type="transmembrane region" description="Helical" evidence="1">
    <location>
        <begin position="492"/>
        <end position="517"/>
    </location>
</feature>
<keyword evidence="5" id="KW-1185">Reference proteome</keyword>
<evidence type="ECO:0000256" key="1">
    <source>
        <dbReference type="SAM" id="Phobius"/>
    </source>
</evidence>
<reference evidence="5" key="1">
    <citation type="submission" date="2021-05" db="EMBL/GenBank/DDBJ databases">
        <title>Direct Submission.</title>
        <authorList>
            <person name="Li K."/>
            <person name="Gao J."/>
        </authorList>
    </citation>
    <scope>NUCLEOTIDE SEQUENCE [LARGE SCALE GENOMIC DNA]</scope>
    <source>
        <strain evidence="5">MG62</strain>
    </source>
</reference>